<dbReference type="GO" id="GO:0016491">
    <property type="term" value="F:oxidoreductase activity"/>
    <property type="evidence" value="ECO:0007669"/>
    <property type="project" value="InterPro"/>
</dbReference>
<sequence>MKSLTSLLTAAALVLTACGGPAGDPVASAPSASAEALLGFTATGLDGTAFDGRSLAGKPAVLWFWAPWCPKCQAEGPAVAKAAQKYGGRVAFVGVAGLDDDKAAMERFVARTGTSGIVHLDDRTGALYRNFEVTSQSSYLILNAQGGAHSAVGPLDEAELSALVDEHAL</sequence>
<evidence type="ECO:0000259" key="2">
    <source>
        <dbReference type="PROSITE" id="PS51352"/>
    </source>
</evidence>
<protein>
    <submittedName>
        <fullName evidence="3">Redoxin family protein</fullName>
    </submittedName>
</protein>
<comment type="caution">
    <text evidence="3">The sequence shown here is derived from an EMBL/GenBank/DDBJ whole genome shotgun (WGS) entry which is preliminary data.</text>
</comment>
<feature type="domain" description="Thioredoxin" evidence="2">
    <location>
        <begin position="31"/>
        <end position="169"/>
    </location>
</feature>
<name>A0A7C9NAC5_9ACTN</name>
<evidence type="ECO:0000313" key="4">
    <source>
        <dbReference type="Proteomes" id="UP000479526"/>
    </source>
</evidence>
<reference evidence="3 4" key="1">
    <citation type="submission" date="2020-01" db="EMBL/GenBank/DDBJ databases">
        <title>Herbidospora sp. NEAU-GS84 nov., a novel actinomycete isolated from soil.</title>
        <authorList>
            <person name="Han L."/>
        </authorList>
    </citation>
    <scope>NUCLEOTIDE SEQUENCE [LARGE SCALE GENOMIC DNA]</scope>
    <source>
        <strain evidence="3 4">NEAU-GS84</strain>
    </source>
</reference>
<feature type="chain" id="PRO_5038656471" evidence="1">
    <location>
        <begin position="23"/>
        <end position="169"/>
    </location>
</feature>
<dbReference type="PANTHER" id="PTHR42852:SF17">
    <property type="entry name" value="THIOREDOXIN-LIKE PROTEIN HI_1115"/>
    <property type="match status" value="1"/>
</dbReference>
<dbReference type="SUPFAM" id="SSF52833">
    <property type="entry name" value="Thioredoxin-like"/>
    <property type="match status" value="1"/>
</dbReference>
<proteinExistence type="predicted"/>
<dbReference type="Gene3D" id="3.40.30.10">
    <property type="entry name" value="Glutaredoxin"/>
    <property type="match status" value="1"/>
</dbReference>
<dbReference type="EMBL" id="WXEW01000009">
    <property type="protein sequence ID" value="NAS25693.1"/>
    <property type="molecule type" value="Genomic_DNA"/>
</dbReference>
<organism evidence="3 4">
    <name type="scientific">Herbidospora solisilvae</name>
    <dbReference type="NCBI Taxonomy" id="2696284"/>
    <lineage>
        <taxon>Bacteria</taxon>
        <taxon>Bacillati</taxon>
        <taxon>Actinomycetota</taxon>
        <taxon>Actinomycetes</taxon>
        <taxon>Streptosporangiales</taxon>
        <taxon>Streptosporangiaceae</taxon>
        <taxon>Herbidospora</taxon>
    </lineage>
</organism>
<dbReference type="InterPro" id="IPR036249">
    <property type="entry name" value="Thioredoxin-like_sf"/>
</dbReference>
<dbReference type="Proteomes" id="UP000479526">
    <property type="component" value="Unassembled WGS sequence"/>
</dbReference>
<dbReference type="PROSITE" id="PS51352">
    <property type="entry name" value="THIOREDOXIN_2"/>
    <property type="match status" value="1"/>
</dbReference>
<evidence type="ECO:0000256" key="1">
    <source>
        <dbReference type="SAM" id="SignalP"/>
    </source>
</evidence>
<feature type="signal peptide" evidence="1">
    <location>
        <begin position="1"/>
        <end position="22"/>
    </location>
</feature>
<gene>
    <name evidence="3" type="ORF">GT755_28910</name>
</gene>
<dbReference type="InterPro" id="IPR013766">
    <property type="entry name" value="Thioredoxin_domain"/>
</dbReference>
<accession>A0A7C9NAC5</accession>
<dbReference type="AlphaFoldDB" id="A0A7C9NAC5"/>
<dbReference type="InterPro" id="IPR050553">
    <property type="entry name" value="Thioredoxin_ResA/DsbE_sf"/>
</dbReference>
<keyword evidence="1" id="KW-0732">Signal</keyword>
<dbReference type="PANTHER" id="PTHR42852">
    <property type="entry name" value="THIOL:DISULFIDE INTERCHANGE PROTEIN DSBE"/>
    <property type="match status" value="1"/>
</dbReference>
<dbReference type="PROSITE" id="PS51257">
    <property type="entry name" value="PROKAR_LIPOPROTEIN"/>
    <property type="match status" value="1"/>
</dbReference>
<evidence type="ECO:0000313" key="3">
    <source>
        <dbReference type="EMBL" id="NAS25693.1"/>
    </source>
</evidence>
<dbReference type="RefSeq" id="WP_161482738.1">
    <property type="nucleotide sequence ID" value="NZ_WXEW01000009.1"/>
</dbReference>
<keyword evidence="4" id="KW-1185">Reference proteome</keyword>
<dbReference type="InterPro" id="IPR013740">
    <property type="entry name" value="Redoxin"/>
</dbReference>
<dbReference type="Pfam" id="PF08534">
    <property type="entry name" value="Redoxin"/>
    <property type="match status" value="1"/>
</dbReference>